<reference evidence="1 2" key="1">
    <citation type="submission" date="2023-08" db="EMBL/GenBank/DDBJ databases">
        <title>Mesonia sp. MT50, isolated from deep-sea sediment of the Mariana Trench.</title>
        <authorList>
            <person name="Fu H."/>
        </authorList>
    </citation>
    <scope>NUCLEOTIDE SEQUENCE [LARGE SCALE GENOMIC DNA]</scope>
    <source>
        <strain evidence="1 2">MT50</strain>
    </source>
</reference>
<dbReference type="Gene3D" id="3.10.129.10">
    <property type="entry name" value="Hotdog Thioesterase"/>
    <property type="match status" value="1"/>
</dbReference>
<dbReference type="Pfam" id="PF22817">
    <property type="entry name" value="ApeP-like"/>
    <property type="match status" value="1"/>
</dbReference>
<evidence type="ECO:0000313" key="1">
    <source>
        <dbReference type="EMBL" id="MDQ7917311.1"/>
    </source>
</evidence>
<protein>
    <recommendedName>
        <fullName evidence="3">3-hydroxymyristoyl/3-hydroxydecanoyl-(Acyl carrier protein) dehydratase</fullName>
    </recommendedName>
</protein>
<gene>
    <name evidence="1" type="ORF">RBU60_06960</name>
</gene>
<name>A0ABU1A0V8_9FLAO</name>
<sequence length="147" mass="16323">MIKELLIESALVQQLIPQKQPFVMLSALYEANEEQVLTGLKIEEDNILNQENYFSEAGLLENMAQSIALQKGYLDYLAQETKIEIGFIGAIKTAHIYRIPKVGEEIFTKVNFIQEFMGIKLSKAEVLDAAGNMIASAEIKTAIAPSS</sequence>
<dbReference type="EMBL" id="JAVHUL010000014">
    <property type="protein sequence ID" value="MDQ7917311.1"/>
    <property type="molecule type" value="Genomic_DNA"/>
</dbReference>
<dbReference type="SUPFAM" id="SSF54637">
    <property type="entry name" value="Thioesterase/thiol ester dehydrase-isomerase"/>
    <property type="match status" value="1"/>
</dbReference>
<dbReference type="RefSeq" id="WP_308864024.1">
    <property type="nucleotide sequence ID" value="NZ_JAVHUL010000014.1"/>
</dbReference>
<keyword evidence="2" id="KW-1185">Reference proteome</keyword>
<dbReference type="Proteomes" id="UP001230915">
    <property type="component" value="Unassembled WGS sequence"/>
</dbReference>
<comment type="caution">
    <text evidence="1">The sequence shown here is derived from an EMBL/GenBank/DDBJ whole genome shotgun (WGS) entry which is preliminary data.</text>
</comment>
<accession>A0ABU1A0V8</accession>
<evidence type="ECO:0008006" key="3">
    <source>
        <dbReference type="Google" id="ProtNLM"/>
    </source>
</evidence>
<organism evidence="1 2">
    <name type="scientific">Mesonia profundi</name>
    <dbReference type="NCBI Taxonomy" id="3070998"/>
    <lineage>
        <taxon>Bacteria</taxon>
        <taxon>Pseudomonadati</taxon>
        <taxon>Bacteroidota</taxon>
        <taxon>Flavobacteriia</taxon>
        <taxon>Flavobacteriales</taxon>
        <taxon>Flavobacteriaceae</taxon>
        <taxon>Mesonia</taxon>
    </lineage>
</organism>
<dbReference type="InterPro" id="IPR016776">
    <property type="entry name" value="ApeP-like_dehydratase"/>
</dbReference>
<dbReference type="InterPro" id="IPR029069">
    <property type="entry name" value="HotDog_dom_sf"/>
</dbReference>
<proteinExistence type="predicted"/>
<evidence type="ECO:0000313" key="2">
    <source>
        <dbReference type="Proteomes" id="UP001230915"/>
    </source>
</evidence>